<evidence type="ECO:0000313" key="2">
    <source>
        <dbReference type="Proteomes" id="UP000887116"/>
    </source>
</evidence>
<accession>A0A8X6GKJ8</accession>
<dbReference type="EMBL" id="BMAO01005775">
    <property type="protein sequence ID" value="GFR03860.1"/>
    <property type="molecule type" value="Genomic_DNA"/>
</dbReference>
<organism evidence="1 2">
    <name type="scientific">Trichonephila clavata</name>
    <name type="common">Joro spider</name>
    <name type="synonym">Nephila clavata</name>
    <dbReference type="NCBI Taxonomy" id="2740835"/>
    <lineage>
        <taxon>Eukaryota</taxon>
        <taxon>Metazoa</taxon>
        <taxon>Ecdysozoa</taxon>
        <taxon>Arthropoda</taxon>
        <taxon>Chelicerata</taxon>
        <taxon>Arachnida</taxon>
        <taxon>Araneae</taxon>
        <taxon>Araneomorphae</taxon>
        <taxon>Entelegynae</taxon>
        <taxon>Araneoidea</taxon>
        <taxon>Nephilidae</taxon>
        <taxon>Trichonephila</taxon>
    </lineage>
</organism>
<dbReference type="OrthoDB" id="6431549at2759"/>
<reference evidence="1" key="1">
    <citation type="submission" date="2020-07" db="EMBL/GenBank/DDBJ databases">
        <title>Multicomponent nature underlies the extraordinary mechanical properties of spider dragline silk.</title>
        <authorList>
            <person name="Kono N."/>
            <person name="Nakamura H."/>
            <person name="Mori M."/>
            <person name="Yoshida Y."/>
            <person name="Ohtoshi R."/>
            <person name="Malay A.D."/>
            <person name="Moran D.A.P."/>
            <person name="Tomita M."/>
            <person name="Numata K."/>
            <person name="Arakawa K."/>
        </authorList>
    </citation>
    <scope>NUCLEOTIDE SEQUENCE</scope>
</reference>
<comment type="caution">
    <text evidence="1">The sequence shown here is derived from an EMBL/GenBank/DDBJ whole genome shotgun (WGS) entry which is preliminary data.</text>
</comment>
<keyword evidence="2" id="KW-1185">Reference proteome</keyword>
<name>A0A8X6GKJ8_TRICU</name>
<protein>
    <submittedName>
        <fullName evidence="1">Integrase catalytic domain-containing protein</fullName>
    </submittedName>
</protein>
<evidence type="ECO:0000313" key="1">
    <source>
        <dbReference type="EMBL" id="GFR03860.1"/>
    </source>
</evidence>
<proteinExistence type="predicted"/>
<dbReference type="AlphaFoldDB" id="A0A8X6GKJ8"/>
<gene>
    <name evidence="1" type="primary">AVEN_5946_1</name>
    <name evidence="1" type="ORF">TNCT_576711</name>
</gene>
<sequence length="98" mass="11155">MLIQILINPYHRDVQIILWNDSVDGPVKKYKLNTVTYGTTYAPYLATRKIQKLARDEGENYLLAAAVTISDINMDDILTGSSDFQEFKLLKSELIGLF</sequence>
<dbReference type="Proteomes" id="UP000887116">
    <property type="component" value="Unassembled WGS sequence"/>
</dbReference>